<feature type="binding site" evidence="6">
    <location>
        <position position="89"/>
    </location>
    <ligand>
        <name>Na(+)</name>
        <dbReference type="ChEBI" id="CHEBI:29101"/>
        <label>1</label>
    </ligand>
</feature>
<evidence type="ECO:0000256" key="4">
    <source>
        <dbReference type="ARBA" id="ARBA00022989"/>
    </source>
</evidence>
<comment type="subcellular location">
    <subcellularLocation>
        <location evidence="1">Membrane</location>
        <topology evidence="1">Multi-pass membrane protein</topology>
    </subcellularLocation>
</comment>
<dbReference type="PANTHER" id="PTHR11616:SF138">
    <property type="entry name" value="SODIUM- AND CHLORIDE-DEPENDENT GABA TRANSPORTER 1"/>
    <property type="match status" value="1"/>
</dbReference>
<dbReference type="AlphaFoldDB" id="A0AAV6YY02"/>
<dbReference type="PRINTS" id="PR00176">
    <property type="entry name" value="NANEUSMPORT"/>
</dbReference>
<evidence type="ECO:0000256" key="5">
    <source>
        <dbReference type="ARBA" id="ARBA00023136"/>
    </source>
</evidence>
<dbReference type="EMBL" id="WNYA01019507">
    <property type="protein sequence ID" value="KAG8538648.1"/>
    <property type="molecule type" value="Genomic_DNA"/>
</dbReference>
<evidence type="ECO:0000313" key="8">
    <source>
        <dbReference type="EMBL" id="KAG8538648.1"/>
    </source>
</evidence>
<dbReference type="InterPro" id="IPR000175">
    <property type="entry name" value="Na/ntran_symport"/>
</dbReference>
<evidence type="ECO:0000313" key="9">
    <source>
        <dbReference type="Proteomes" id="UP000824782"/>
    </source>
</evidence>
<accession>A0AAV6YY02</accession>
<keyword evidence="6" id="KW-0479">Metal-binding</keyword>
<keyword evidence="5 7" id="KW-0472">Membrane</keyword>
<feature type="non-terminal residue" evidence="8">
    <location>
        <position position="1"/>
    </location>
</feature>
<evidence type="ECO:0000256" key="1">
    <source>
        <dbReference type="ARBA" id="ARBA00004141"/>
    </source>
</evidence>
<protein>
    <submittedName>
        <fullName evidence="8">Uncharacterized protein</fullName>
    </submittedName>
</protein>
<name>A0AAV6YY02_ENGPU</name>
<proteinExistence type="predicted"/>
<evidence type="ECO:0000256" key="2">
    <source>
        <dbReference type="ARBA" id="ARBA00022448"/>
    </source>
</evidence>
<dbReference type="Pfam" id="PF00209">
    <property type="entry name" value="SNF"/>
    <property type="match status" value="1"/>
</dbReference>
<feature type="transmembrane region" description="Helical" evidence="7">
    <location>
        <begin position="12"/>
        <end position="34"/>
    </location>
</feature>
<dbReference type="PANTHER" id="PTHR11616">
    <property type="entry name" value="SODIUM/CHLORIDE DEPENDENT TRANSPORTER"/>
    <property type="match status" value="1"/>
</dbReference>
<dbReference type="GO" id="GO:0005886">
    <property type="term" value="C:plasma membrane"/>
    <property type="evidence" value="ECO:0007669"/>
    <property type="project" value="TreeGrafter"/>
</dbReference>
<evidence type="ECO:0000256" key="6">
    <source>
        <dbReference type="PIRSR" id="PIRSR600175-1"/>
    </source>
</evidence>
<keyword evidence="4 7" id="KW-1133">Transmembrane helix</keyword>
<dbReference type="GO" id="GO:0009986">
    <property type="term" value="C:cell surface"/>
    <property type="evidence" value="ECO:0007669"/>
    <property type="project" value="TreeGrafter"/>
</dbReference>
<organism evidence="8 9">
    <name type="scientific">Engystomops pustulosus</name>
    <name type="common">Tungara frog</name>
    <name type="synonym">Physalaemus pustulosus</name>
    <dbReference type="NCBI Taxonomy" id="76066"/>
    <lineage>
        <taxon>Eukaryota</taxon>
        <taxon>Metazoa</taxon>
        <taxon>Chordata</taxon>
        <taxon>Craniata</taxon>
        <taxon>Vertebrata</taxon>
        <taxon>Euteleostomi</taxon>
        <taxon>Amphibia</taxon>
        <taxon>Batrachia</taxon>
        <taxon>Anura</taxon>
        <taxon>Neobatrachia</taxon>
        <taxon>Hyloidea</taxon>
        <taxon>Leptodactylidae</taxon>
        <taxon>Leiuperinae</taxon>
        <taxon>Engystomops</taxon>
    </lineage>
</organism>
<dbReference type="PROSITE" id="PS50267">
    <property type="entry name" value="NA_NEUROTRAN_SYMP_3"/>
    <property type="match status" value="1"/>
</dbReference>
<dbReference type="InterPro" id="IPR037272">
    <property type="entry name" value="SNS_sf"/>
</dbReference>
<keyword evidence="6" id="KW-0915">Sodium</keyword>
<dbReference type="SUPFAM" id="SSF161070">
    <property type="entry name" value="SNF-like"/>
    <property type="match status" value="1"/>
</dbReference>
<feature type="binding site" evidence="6">
    <location>
        <position position="57"/>
    </location>
    <ligand>
        <name>Na(+)</name>
        <dbReference type="ChEBI" id="CHEBI:29101"/>
        <label>1</label>
    </ligand>
</feature>
<keyword evidence="9" id="KW-1185">Reference proteome</keyword>
<dbReference type="Proteomes" id="UP000824782">
    <property type="component" value="Unassembled WGS sequence"/>
</dbReference>
<reference evidence="8" key="1">
    <citation type="thesis" date="2020" institute="ProQuest LLC" country="789 East Eisenhower Parkway, Ann Arbor, MI, USA">
        <title>Comparative Genomics and Chromosome Evolution.</title>
        <authorList>
            <person name="Mudd A.B."/>
        </authorList>
    </citation>
    <scope>NUCLEOTIDE SEQUENCE</scope>
    <source>
        <strain evidence="8">237g6f4</strain>
        <tissue evidence="8">Blood</tissue>
    </source>
</reference>
<gene>
    <name evidence="8" type="ORF">GDO81_022277</name>
</gene>
<comment type="caution">
    <text evidence="8">The sequence shown here is derived from an EMBL/GenBank/DDBJ whole genome shotgun (WGS) entry which is preliminary data.</text>
</comment>
<keyword evidence="3 7" id="KW-0812">Transmembrane</keyword>
<keyword evidence="2" id="KW-0813">Transport</keyword>
<dbReference type="GO" id="GO:0046872">
    <property type="term" value="F:metal ion binding"/>
    <property type="evidence" value="ECO:0007669"/>
    <property type="project" value="UniProtKB-KW"/>
</dbReference>
<feature type="transmembrane region" description="Helical" evidence="7">
    <location>
        <begin position="54"/>
        <end position="71"/>
    </location>
</feature>
<sequence length="135" mass="14749">VVYFSATYPYIMLIILFFRGVTLPGAVEGILFYITPNFSKLSDSEVWLDAATQIFFSYGLGLGSLIALGSYNRFHNNVYRDSIIVCCINSGTSMFAGFVIFSIVGFMAHVTKRPIAQVAASGTNDVISTVVLTVH</sequence>
<dbReference type="GO" id="GO:0030424">
    <property type="term" value="C:axon"/>
    <property type="evidence" value="ECO:0007669"/>
    <property type="project" value="TreeGrafter"/>
</dbReference>
<dbReference type="GO" id="GO:0005332">
    <property type="term" value="F:gamma-aminobutyric acid:sodium:chloride symporter activity"/>
    <property type="evidence" value="ECO:0007669"/>
    <property type="project" value="TreeGrafter"/>
</dbReference>
<evidence type="ECO:0000256" key="7">
    <source>
        <dbReference type="SAM" id="Phobius"/>
    </source>
</evidence>
<feature type="transmembrane region" description="Helical" evidence="7">
    <location>
        <begin position="83"/>
        <end position="108"/>
    </location>
</feature>
<evidence type="ECO:0000256" key="3">
    <source>
        <dbReference type="ARBA" id="ARBA00022692"/>
    </source>
</evidence>